<evidence type="ECO:0000313" key="2">
    <source>
        <dbReference type="WBParaSite" id="JU765_v2.g9170.t1"/>
    </source>
</evidence>
<reference evidence="2" key="1">
    <citation type="submission" date="2022-11" db="UniProtKB">
        <authorList>
            <consortium name="WormBaseParasite"/>
        </authorList>
    </citation>
    <scope>IDENTIFICATION</scope>
</reference>
<evidence type="ECO:0000313" key="1">
    <source>
        <dbReference type="Proteomes" id="UP000887576"/>
    </source>
</evidence>
<name>A0AC34RQ93_9BILA</name>
<accession>A0AC34RQ93</accession>
<organism evidence="1 2">
    <name type="scientific">Panagrolaimus sp. JU765</name>
    <dbReference type="NCBI Taxonomy" id="591449"/>
    <lineage>
        <taxon>Eukaryota</taxon>
        <taxon>Metazoa</taxon>
        <taxon>Ecdysozoa</taxon>
        <taxon>Nematoda</taxon>
        <taxon>Chromadorea</taxon>
        <taxon>Rhabditida</taxon>
        <taxon>Tylenchina</taxon>
        <taxon>Panagrolaimomorpha</taxon>
        <taxon>Panagrolaimoidea</taxon>
        <taxon>Panagrolaimidae</taxon>
        <taxon>Panagrolaimus</taxon>
    </lineage>
</organism>
<dbReference type="WBParaSite" id="JU765_v2.g9170.t1">
    <property type="protein sequence ID" value="JU765_v2.g9170.t1"/>
    <property type="gene ID" value="JU765_v2.g9170"/>
</dbReference>
<proteinExistence type="predicted"/>
<dbReference type="Proteomes" id="UP000887576">
    <property type="component" value="Unplaced"/>
</dbReference>
<sequence length="164" mass="19520">MRMDTKRLQRLYQEYYEQRHKHDLLGTLDLDLFCRYFSQLCATDQQQNNYIMKKLLSGAEVVGGVQWKYLSKSYFLLMQSLKLNHFPFRCPKDDDTHDEVEKIKEEIENYFDCYPGASFTIINGQKHFYLASESTSEEVQNNYTGFIDECQQPIDESSIEDYLE</sequence>
<protein>
    <submittedName>
        <fullName evidence="2">Uncharacterized protein</fullName>
    </submittedName>
</protein>